<name>A0ABR1QER5_9PEZI</name>
<dbReference type="InterPro" id="IPR046347">
    <property type="entry name" value="bZIP_sf"/>
</dbReference>
<sequence length="403" mass="44318">MSIDKKDPSKENSEDESPVSTPENEAGPSIPSENQPAKRKGGRKPIYATSEERKQRNRQAQAAFRERRTEYIKQLEETIRVHEGNLTNLQAAHRSAADECLMLRYKNSLLERILLEKGIDVQAELRAKTGSPNLGPTHMAPNMVQPPRLPRTMFNRHHHSRRSASSIAPKLEAITSSLPPPLHGLQAATSPKTRPTPPSHAASPTNPNPSFGQPVYDRHYPSRCDHHCLQCRGPMAAAAARQQMLQAGASGGANPTARTAPFYPTPSFQNHIEQLGKLTQQEYDAPNDMIDEVEPDTPGPGPYPTQYAGGQQPQAHQGQQPHHQPPPQQQQQQQHGMPMQSVGGGAPAQQGMPQGEQQPGHSQGQGYPSMTQLLDPALDWDPFGLSASMQFPTQFSFDTSNMR</sequence>
<dbReference type="CDD" id="cd14688">
    <property type="entry name" value="bZIP_YAP"/>
    <property type="match status" value="1"/>
</dbReference>
<feature type="compositionally biased region" description="Low complexity" evidence="3">
    <location>
        <begin position="329"/>
        <end position="340"/>
    </location>
</feature>
<dbReference type="PROSITE" id="PS00036">
    <property type="entry name" value="BZIP_BASIC"/>
    <property type="match status" value="1"/>
</dbReference>
<dbReference type="PANTHER" id="PTHR40621:SF9">
    <property type="entry name" value="MEAB PROTEIN"/>
    <property type="match status" value="1"/>
</dbReference>
<dbReference type="SUPFAM" id="SSF57959">
    <property type="entry name" value="Leucine zipper domain"/>
    <property type="match status" value="1"/>
</dbReference>
<reference evidence="5 6" key="1">
    <citation type="submission" date="2023-01" db="EMBL/GenBank/DDBJ databases">
        <title>Analysis of 21 Apiospora genomes using comparative genomics revels a genus with tremendous synthesis potential of carbohydrate active enzymes and secondary metabolites.</title>
        <authorList>
            <person name="Sorensen T."/>
        </authorList>
    </citation>
    <scope>NUCLEOTIDE SEQUENCE [LARGE SCALE GENOMIC DNA]</scope>
    <source>
        <strain evidence="5 6">CBS 24483</strain>
    </source>
</reference>
<dbReference type="RefSeq" id="XP_066700415.1">
    <property type="nucleotide sequence ID" value="XM_066844303.1"/>
</dbReference>
<feature type="compositionally biased region" description="Polar residues" evidence="3">
    <location>
        <begin position="361"/>
        <end position="372"/>
    </location>
</feature>
<organism evidence="5 6">
    <name type="scientific">Apiospora aurea</name>
    <dbReference type="NCBI Taxonomy" id="335848"/>
    <lineage>
        <taxon>Eukaryota</taxon>
        <taxon>Fungi</taxon>
        <taxon>Dikarya</taxon>
        <taxon>Ascomycota</taxon>
        <taxon>Pezizomycotina</taxon>
        <taxon>Sordariomycetes</taxon>
        <taxon>Xylariomycetidae</taxon>
        <taxon>Amphisphaeriales</taxon>
        <taxon>Apiosporaceae</taxon>
        <taxon>Apiospora</taxon>
    </lineage>
</organism>
<dbReference type="GeneID" id="92077365"/>
<gene>
    <name evidence="5" type="ORF">PG986_008081</name>
</gene>
<dbReference type="EMBL" id="JAQQWE010000005">
    <property type="protein sequence ID" value="KAK7952353.1"/>
    <property type="molecule type" value="Genomic_DNA"/>
</dbReference>
<evidence type="ECO:0000259" key="4">
    <source>
        <dbReference type="PROSITE" id="PS00036"/>
    </source>
</evidence>
<dbReference type="InterPro" id="IPR004827">
    <property type="entry name" value="bZIP"/>
</dbReference>
<protein>
    <recommendedName>
        <fullName evidence="4">BZIP domain-containing protein</fullName>
    </recommendedName>
</protein>
<feature type="compositionally biased region" description="Polar residues" evidence="3">
    <location>
        <begin position="387"/>
        <end position="403"/>
    </location>
</feature>
<dbReference type="InterPro" id="IPR050936">
    <property type="entry name" value="AP-1-like"/>
</dbReference>
<feature type="region of interest" description="Disordered" evidence="3">
    <location>
        <begin position="289"/>
        <end position="403"/>
    </location>
</feature>
<evidence type="ECO:0000256" key="3">
    <source>
        <dbReference type="SAM" id="MobiDB-lite"/>
    </source>
</evidence>
<feature type="compositionally biased region" description="Basic and acidic residues" evidence="3">
    <location>
        <begin position="1"/>
        <end position="12"/>
    </location>
</feature>
<feature type="compositionally biased region" description="Low complexity" evidence="3">
    <location>
        <begin position="347"/>
        <end position="360"/>
    </location>
</feature>
<evidence type="ECO:0000256" key="2">
    <source>
        <dbReference type="ARBA" id="ARBA00023242"/>
    </source>
</evidence>
<feature type="region of interest" description="Disordered" evidence="3">
    <location>
        <begin position="247"/>
        <end position="268"/>
    </location>
</feature>
<feature type="domain" description="BZIP" evidence="4">
    <location>
        <begin position="53"/>
        <end position="67"/>
    </location>
</feature>
<evidence type="ECO:0000313" key="5">
    <source>
        <dbReference type="EMBL" id="KAK7952353.1"/>
    </source>
</evidence>
<accession>A0ABR1QER5</accession>
<evidence type="ECO:0000313" key="6">
    <source>
        <dbReference type="Proteomes" id="UP001391051"/>
    </source>
</evidence>
<dbReference type="PANTHER" id="PTHR40621">
    <property type="entry name" value="TRANSCRIPTION FACTOR KAPC-RELATED"/>
    <property type="match status" value="1"/>
</dbReference>
<feature type="region of interest" description="Disordered" evidence="3">
    <location>
        <begin position="1"/>
        <end position="64"/>
    </location>
</feature>
<keyword evidence="2" id="KW-0539">Nucleus</keyword>
<feature type="compositionally biased region" description="Polar residues" evidence="3">
    <location>
        <begin position="202"/>
        <end position="211"/>
    </location>
</feature>
<feature type="region of interest" description="Disordered" evidence="3">
    <location>
        <begin position="129"/>
        <end position="151"/>
    </location>
</feature>
<proteinExistence type="predicted"/>
<dbReference type="Proteomes" id="UP001391051">
    <property type="component" value="Unassembled WGS sequence"/>
</dbReference>
<keyword evidence="6" id="KW-1185">Reference proteome</keyword>
<feature type="compositionally biased region" description="Low complexity" evidence="3">
    <location>
        <begin position="308"/>
        <end position="322"/>
    </location>
</feature>
<dbReference type="Gene3D" id="1.20.5.170">
    <property type="match status" value="1"/>
</dbReference>
<evidence type="ECO:0000256" key="1">
    <source>
        <dbReference type="ARBA" id="ARBA00004123"/>
    </source>
</evidence>
<feature type="region of interest" description="Disordered" evidence="3">
    <location>
        <begin position="175"/>
        <end position="218"/>
    </location>
</feature>
<comment type="caution">
    <text evidence="5">The sequence shown here is derived from an EMBL/GenBank/DDBJ whole genome shotgun (WGS) entry which is preliminary data.</text>
</comment>
<comment type="subcellular location">
    <subcellularLocation>
        <location evidence="1">Nucleus</location>
    </subcellularLocation>
</comment>